<keyword evidence="3" id="KW-1185">Reference proteome</keyword>
<protein>
    <recommendedName>
        <fullName evidence="4">Transmembrane protein</fullName>
    </recommendedName>
</protein>
<reference evidence="2 3" key="1">
    <citation type="submission" date="2017-04" db="EMBL/GenBank/DDBJ databases">
        <title>Draft genome sequence of Tuber borchii Vittad., a whitish edible truffle.</title>
        <authorList>
            <consortium name="DOE Joint Genome Institute"/>
            <person name="Murat C."/>
            <person name="Kuo A."/>
            <person name="Barry K.W."/>
            <person name="Clum A."/>
            <person name="Dockter R.B."/>
            <person name="Fauchery L."/>
            <person name="Iotti M."/>
            <person name="Kohler A."/>
            <person name="Labutti K."/>
            <person name="Lindquist E.A."/>
            <person name="Lipzen A."/>
            <person name="Ohm R.A."/>
            <person name="Wang M."/>
            <person name="Grigoriev I.V."/>
            <person name="Zambonelli A."/>
            <person name="Martin F.M."/>
        </authorList>
    </citation>
    <scope>NUCLEOTIDE SEQUENCE [LARGE SCALE GENOMIC DNA]</scope>
    <source>
        <strain evidence="2 3">Tbo3840</strain>
    </source>
</reference>
<dbReference type="Proteomes" id="UP000244722">
    <property type="component" value="Unassembled WGS sequence"/>
</dbReference>
<dbReference type="OrthoDB" id="10555982at2759"/>
<keyword evidence="1" id="KW-0812">Transmembrane</keyword>
<sequence>MSEFTPLISTSSTPLNIPSVLPPIFSDLEAQAAYFRAREKYEADLLRRIRRRAVINKVIVVATVGIGVLMIGLLVDGSEEEGWQGFGASRMKSTAISSRETG</sequence>
<evidence type="ECO:0008006" key="4">
    <source>
        <dbReference type="Google" id="ProtNLM"/>
    </source>
</evidence>
<organism evidence="2 3">
    <name type="scientific">Tuber borchii</name>
    <name type="common">White truffle</name>
    <dbReference type="NCBI Taxonomy" id="42251"/>
    <lineage>
        <taxon>Eukaryota</taxon>
        <taxon>Fungi</taxon>
        <taxon>Dikarya</taxon>
        <taxon>Ascomycota</taxon>
        <taxon>Pezizomycotina</taxon>
        <taxon>Pezizomycetes</taxon>
        <taxon>Pezizales</taxon>
        <taxon>Tuberaceae</taxon>
        <taxon>Tuber</taxon>
    </lineage>
</organism>
<dbReference type="EMBL" id="NESQ01000077">
    <property type="protein sequence ID" value="PUU79945.1"/>
    <property type="molecule type" value="Genomic_DNA"/>
</dbReference>
<proteinExistence type="predicted"/>
<gene>
    <name evidence="2" type="ORF">B9Z19DRAFT_1192195</name>
</gene>
<dbReference type="AlphaFoldDB" id="A0A2T6ZWS8"/>
<comment type="caution">
    <text evidence="2">The sequence shown here is derived from an EMBL/GenBank/DDBJ whole genome shotgun (WGS) entry which is preliminary data.</text>
</comment>
<evidence type="ECO:0000256" key="1">
    <source>
        <dbReference type="SAM" id="Phobius"/>
    </source>
</evidence>
<evidence type="ECO:0000313" key="3">
    <source>
        <dbReference type="Proteomes" id="UP000244722"/>
    </source>
</evidence>
<keyword evidence="1" id="KW-1133">Transmembrane helix</keyword>
<feature type="transmembrane region" description="Helical" evidence="1">
    <location>
        <begin position="54"/>
        <end position="75"/>
    </location>
</feature>
<evidence type="ECO:0000313" key="2">
    <source>
        <dbReference type="EMBL" id="PUU79945.1"/>
    </source>
</evidence>
<keyword evidence="1" id="KW-0472">Membrane</keyword>
<accession>A0A2T6ZWS8</accession>
<name>A0A2T6ZWS8_TUBBO</name>